<evidence type="ECO:0000256" key="1">
    <source>
        <dbReference type="ARBA" id="ARBA00022500"/>
    </source>
</evidence>
<dbReference type="STRING" id="1450648.CLORY_22420"/>
<dbReference type="InterPro" id="IPR004089">
    <property type="entry name" value="MCPsignal_dom"/>
</dbReference>
<comment type="similarity">
    <text evidence="2">Belongs to the methyl-accepting chemotaxis (MCP) protein family.</text>
</comment>
<keyword evidence="4" id="KW-0812">Transmembrane</keyword>
<keyword evidence="3" id="KW-0807">Transducer</keyword>
<evidence type="ECO:0000256" key="3">
    <source>
        <dbReference type="PROSITE-ProRule" id="PRU00284"/>
    </source>
</evidence>
<dbReference type="GO" id="GO:0004888">
    <property type="term" value="F:transmembrane signaling receptor activity"/>
    <property type="evidence" value="ECO:0007669"/>
    <property type="project" value="TreeGrafter"/>
</dbReference>
<dbReference type="GO" id="GO:0005886">
    <property type="term" value="C:plasma membrane"/>
    <property type="evidence" value="ECO:0007669"/>
    <property type="project" value="TreeGrafter"/>
</dbReference>
<feature type="transmembrane region" description="Helical" evidence="4">
    <location>
        <begin position="316"/>
        <end position="342"/>
    </location>
</feature>
<gene>
    <name evidence="7" type="primary">mcp1</name>
    <name evidence="7" type="ORF">CLORY_22420</name>
</gene>
<feature type="domain" description="Methyl-accepting transducer" evidence="5">
    <location>
        <begin position="414"/>
        <end position="672"/>
    </location>
</feature>
<reference evidence="7 8" key="1">
    <citation type="submission" date="2017-03" db="EMBL/GenBank/DDBJ databases">
        <title>Genome sequence of Clostridium oryzae DSM 28571.</title>
        <authorList>
            <person name="Poehlein A."/>
            <person name="Daniel R."/>
        </authorList>
    </citation>
    <scope>NUCLEOTIDE SEQUENCE [LARGE SCALE GENOMIC DNA]</scope>
    <source>
        <strain evidence="7 8">DSM 28571</strain>
    </source>
</reference>
<dbReference type="InterPro" id="IPR003660">
    <property type="entry name" value="HAMP_dom"/>
</dbReference>
<dbReference type="GO" id="GO:0007165">
    <property type="term" value="P:signal transduction"/>
    <property type="evidence" value="ECO:0007669"/>
    <property type="project" value="UniProtKB-KW"/>
</dbReference>
<dbReference type="PROSITE" id="PS50111">
    <property type="entry name" value="CHEMOTAXIS_TRANSDUC_2"/>
    <property type="match status" value="1"/>
</dbReference>
<organism evidence="7 8">
    <name type="scientific">Clostridium oryzae</name>
    <dbReference type="NCBI Taxonomy" id="1450648"/>
    <lineage>
        <taxon>Bacteria</taxon>
        <taxon>Bacillati</taxon>
        <taxon>Bacillota</taxon>
        <taxon>Clostridia</taxon>
        <taxon>Eubacteriales</taxon>
        <taxon>Clostridiaceae</taxon>
        <taxon>Clostridium</taxon>
    </lineage>
</organism>
<protein>
    <submittedName>
        <fullName evidence="7">Methyl-accepting chemotaxis protein 1</fullName>
    </submittedName>
</protein>
<dbReference type="Gene3D" id="3.30.450.20">
    <property type="entry name" value="PAS domain"/>
    <property type="match status" value="2"/>
</dbReference>
<dbReference type="SMART" id="SM00304">
    <property type="entry name" value="HAMP"/>
    <property type="match status" value="1"/>
</dbReference>
<dbReference type="Pfam" id="PF00015">
    <property type="entry name" value="MCPsignal"/>
    <property type="match status" value="1"/>
</dbReference>
<dbReference type="PROSITE" id="PS50885">
    <property type="entry name" value="HAMP"/>
    <property type="match status" value="1"/>
</dbReference>
<evidence type="ECO:0000259" key="5">
    <source>
        <dbReference type="PROSITE" id="PS50111"/>
    </source>
</evidence>
<dbReference type="EMBL" id="MZGV01000021">
    <property type="protein sequence ID" value="OPJ61560.1"/>
    <property type="molecule type" value="Genomic_DNA"/>
</dbReference>
<evidence type="ECO:0000259" key="6">
    <source>
        <dbReference type="PROSITE" id="PS50885"/>
    </source>
</evidence>
<dbReference type="InterPro" id="IPR051310">
    <property type="entry name" value="MCP_chemotaxis"/>
</dbReference>
<sequence>MLKKLSLRSKIILIMVLLIVFAFISIFSTILLNIYRSSMNQAENMAKEVSKANAEKITSEFERVETIAQVLNENMKNMIKSGLQNRKMLVNIQKDLLSQNTNIYGIAIAFEPNAFDGMDNKYINTKQYGEKGMFIPYVTRDGDKFHVEAAYTSETDMTWYNTPKQTQKVFMTEPTVYKVNGNNVAMTSIVTPMLNDAGKFIGVISIDYKLDILQAAIEKIRPMGGHASLVSKNGVYIADGNDKKLVMTDAKKQGMYWKNIIDKTSNGKKIAEYIKSKSNQKFLFAAYPVSISNTDTNWSLISQIPQKEILKNYYGILRFVLVVAFLALLILVIVIGTFVTYVTKGLKYAEDHLKLIADGNLSEEIHEKYFKMHDDIGRIVQSMAQMQASLRNIIGRVNSETIEVVNTFEIVKEDMSTLGTKINNVSATTQELSAGMEEMAASAEEMNASAVEVKNAVENVTYKAQDGLNTSKEIFERASKLKSVAEEASRSAIDVGQRLDIKLREAIDQVKAVEKIDSLTEEILQITSQTNLLALNASIEAARAGEAGKGFAVVANEINDLAENSKNTAMEIQDISNLVLTSVENLKNSAEEMMNFIQRQVVTDYREFVESGEQYKRDAKMVEELVSDFSATSEELLASIHDIMLTVDHVATASNEGAVGATDIAQDTASINGLSEQVIESTDLSKERLDKLTELVSIFKL</sequence>
<dbReference type="CDD" id="cd12913">
    <property type="entry name" value="PDC1_MCP_like"/>
    <property type="match status" value="1"/>
</dbReference>
<dbReference type="PANTHER" id="PTHR43531">
    <property type="entry name" value="PROTEIN ICFG"/>
    <property type="match status" value="1"/>
</dbReference>
<dbReference type="AlphaFoldDB" id="A0A1V4IP31"/>
<dbReference type="Gene3D" id="1.10.287.950">
    <property type="entry name" value="Methyl-accepting chemotaxis protein"/>
    <property type="match status" value="1"/>
</dbReference>
<comment type="caution">
    <text evidence="7">The sequence shown here is derived from an EMBL/GenBank/DDBJ whole genome shotgun (WGS) entry which is preliminary data.</text>
</comment>
<evidence type="ECO:0000256" key="4">
    <source>
        <dbReference type="SAM" id="Phobius"/>
    </source>
</evidence>
<feature type="transmembrane region" description="Helical" evidence="4">
    <location>
        <begin position="12"/>
        <end position="35"/>
    </location>
</feature>
<evidence type="ECO:0000313" key="7">
    <source>
        <dbReference type="EMBL" id="OPJ61560.1"/>
    </source>
</evidence>
<dbReference type="GO" id="GO:0006935">
    <property type="term" value="P:chemotaxis"/>
    <property type="evidence" value="ECO:0007669"/>
    <property type="project" value="UniProtKB-KW"/>
</dbReference>
<keyword evidence="8" id="KW-1185">Reference proteome</keyword>
<dbReference type="SMART" id="SM00283">
    <property type="entry name" value="MA"/>
    <property type="match status" value="1"/>
</dbReference>
<proteinExistence type="inferred from homology"/>
<keyword evidence="4" id="KW-1133">Transmembrane helix</keyword>
<dbReference type="Pfam" id="PF22673">
    <property type="entry name" value="MCP-like_PDC_1"/>
    <property type="match status" value="1"/>
</dbReference>
<dbReference type="RefSeq" id="WP_169911597.1">
    <property type="nucleotide sequence ID" value="NZ_MZGV01000021.1"/>
</dbReference>
<dbReference type="Proteomes" id="UP000190080">
    <property type="component" value="Unassembled WGS sequence"/>
</dbReference>
<name>A0A1V4IP31_9CLOT</name>
<dbReference type="SUPFAM" id="SSF58104">
    <property type="entry name" value="Methyl-accepting chemotaxis protein (MCP) signaling domain"/>
    <property type="match status" value="1"/>
</dbReference>
<keyword evidence="4" id="KW-0472">Membrane</keyword>
<dbReference type="PANTHER" id="PTHR43531:SF11">
    <property type="entry name" value="METHYL-ACCEPTING CHEMOTAXIS PROTEIN 3"/>
    <property type="match status" value="1"/>
</dbReference>
<accession>A0A1V4IP31</accession>
<feature type="domain" description="HAMP" evidence="6">
    <location>
        <begin position="340"/>
        <end position="395"/>
    </location>
</feature>
<evidence type="ECO:0000256" key="2">
    <source>
        <dbReference type="ARBA" id="ARBA00029447"/>
    </source>
</evidence>
<keyword evidence="1" id="KW-0145">Chemotaxis</keyword>
<evidence type="ECO:0000313" key="8">
    <source>
        <dbReference type="Proteomes" id="UP000190080"/>
    </source>
</evidence>